<feature type="compositionally biased region" description="Polar residues" evidence="1">
    <location>
        <begin position="109"/>
        <end position="122"/>
    </location>
</feature>
<organism evidence="2">
    <name type="scientific">Auxenochlorella protothecoides</name>
    <name type="common">Green microalga</name>
    <name type="synonym">Chlorella protothecoides</name>
    <dbReference type="NCBI Taxonomy" id="3075"/>
    <lineage>
        <taxon>Eukaryota</taxon>
        <taxon>Viridiplantae</taxon>
        <taxon>Chlorophyta</taxon>
        <taxon>core chlorophytes</taxon>
        <taxon>Trebouxiophyceae</taxon>
        <taxon>Chlorellales</taxon>
        <taxon>Chlorellaceae</taxon>
        <taxon>Auxenochlorella</taxon>
    </lineage>
</organism>
<feature type="region of interest" description="Disordered" evidence="1">
    <location>
        <begin position="101"/>
        <end position="122"/>
    </location>
</feature>
<feature type="compositionally biased region" description="Low complexity" evidence="1">
    <location>
        <begin position="1"/>
        <end position="13"/>
    </location>
</feature>
<proteinExistence type="predicted"/>
<dbReference type="EMBL" id="GDKF01000243">
    <property type="protein sequence ID" value="JAT78379.1"/>
    <property type="molecule type" value="Transcribed_RNA"/>
</dbReference>
<dbReference type="Pfam" id="PF11326">
    <property type="entry name" value="PANTS-like"/>
    <property type="match status" value="1"/>
</dbReference>
<evidence type="ECO:0000256" key="1">
    <source>
        <dbReference type="SAM" id="MobiDB-lite"/>
    </source>
</evidence>
<dbReference type="EMBL" id="GDKF01006677">
    <property type="protein sequence ID" value="JAT71945.1"/>
    <property type="molecule type" value="Transcribed_RNA"/>
</dbReference>
<name>A0A1D1ZYY1_AUXPR</name>
<evidence type="ECO:0000313" key="3">
    <source>
        <dbReference type="EMBL" id="JAT78379.1"/>
    </source>
</evidence>
<feature type="region of interest" description="Disordered" evidence="1">
    <location>
        <begin position="1"/>
        <end position="24"/>
    </location>
</feature>
<dbReference type="InterPro" id="IPR021475">
    <property type="entry name" value="Pants/Emi1-like"/>
</dbReference>
<reference evidence="2" key="1">
    <citation type="submission" date="2015-08" db="EMBL/GenBank/DDBJ databases">
        <authorList>
            <person name="Babu N.S."/>
            <person name="Beckwith C.J."/>
            <person name="Beseler K.G."/>
            <person name="Brison A."/>
            <person name="Carone J.V."/>
            <person name="Caskin T.P."/>
            <person name="Diamond M."/>
            <person name="Durham M.E."/>
            <person name="Foxe J.M."/>
            <person name="Go M."/>
            <person name="Henderson B.A."/>
            <person name="Jones I.B."/>
            <person name="McGettigan J.A."/>
            <person name="Micheletti S.J."/>
            <person name="Nasrallah M.E."/>
            <person name="Ortiz D."/>
            <person name="Piller C.R."/>
            <person name="Privatt S.R."/>
            <person name="Schneider S.L."/>
            <person name="Sharp S."/>
            <person name="Smith T.C."/>
            <person name="Stanton J.D."/>
            <person name="Ullery H.E."/>
            <person name="Wilson R.J."/>
            <person name="Serrano M.G."/>
            <person name="Buck G."/>
            <person name="Lee V."/>
            <person name="Wang Y."/>
            <person name="Carvalho R."/>
            <person name="Voegtly L."/>
            <person name="Shi R."/>
            <person name="Duckworth R."/>
            <person name="Johnson A."/>
            <person name="Loviza R."/>
            <person name="Walstead R."/>
            <person name="Shah Z."/>
            <person name="Kiflezghi M."/>
            <person name="Wade K."/>
            <person name="Ball S.L."/>
            <person name="Bradley K.W."/>
            <person name="Asai D.J."/>
            <person name="Bowman C.A."/>
            <person name="Russell D.A."/>
            <person name="Pope W.H."/>
            <person name="Jacobs-Sera D."/>
            <person name="Hendrix R.W."/>
            <person name="Hatfull G.F."/>
        </authorList>
    </citation>
    <scope>NUCLEOTIDE SEQUENCE</scope>
</reference>
<accession>A0A1D1ZYY1</accession>
<dbReference type="PANTHER" id="PTHR28052:SF1">
    <property type="entry name" value="UPF0545 PROTEIN C22ORF39"/>
    <property type="match status" value="1"/>
</dbReference>
<protein>
    <submittedName>
        <fullName evidence="2">Uncharacterized protein</fullName>
    </submittedName>
</protein>
<gene>
    <name evidence="2" type="ORF">g.45641</name>
    <name evidence="3" type="ORF">g.45643</name>
</gene>
<dbReference type="PANTHER" id="PTHR28052">
    <property type="entry name" value="UPF0545 PROTEIN C22ORF39"/>
    <property type="match status" value="1"/>
</dbReference>
<dbReference type="AlphaFoldDB" id="A0A1D1ZYY1"/>
<sequence>MPSAPSEAPLASESRSDEATTSAPKRQSCIPYFDALWFCYSPVYQLTEYYVEGKLDDCTQHWSNFINCMKQKTKFKDVDPEETSSHHPLWTLRTPEEAAAAWNAEFQPGTASPPSANKETVA</sequence>
<evidence type="ECO:0000313" key="2">
    <source>
        <dbReference type="EMBL" id="JAT71945.1"/>
    </source>
</evidence>